<feature type="repeat" description="WD" evidence="3">
    <location>
        <begin position="225"/>
        <end position="255"/>
    </location>
</feature>
<dbReference type="InterPro" id="IPR036322">
    <property type="entry name" value="WD40_repeat_dom_sf"/>
</dbReference>
<dbReference type="AlphaFoldDB" id="A0A815XT62"/>
<dbReference type="PRINTS" id="PR00320">
    <property type="entry name" value="GPROTEINBRPT"/>
</dbReference>
<accession>A0A815XT62</accession>
<evidence type="ECO:0000256" key="1">
    <source>
        <dbReference type="ARBA" id="ARBA00022574"/>
    </source>
</evidence>
<dbReference type="InterPro" id="IPR001680">
    <property type="entry name" value="WD40_rpt"/>
</dbReference>
<dbReference type="SMART" id="SM00320">
    <property type="entry name" value="WD40"/>
    <property type="match status" value="3"/>
</dbReference>
<dbReference type="InterPro" id="IPR015943">
    <property type="entry name" value="WD40/YVTN_repeat-like_dom_sf"/>
</dbReference>
<protein>
    <submittedName>
        <fullName evidence="4">Uncharacterized protein</fullName>
    </submittedName>
</protein>
<dbReference type="Pfam" id="PF00400">
    <property type="entry name" value="WD40"/>
    <property type="match status" value="3"/>
</dbReference>
<keyword evidence="2" id="KW-0677">Repeat</keyword>
<reference evidence="4" key="1">
    <citation type="submission" date="2021-02" db="EMBL/GenBank/DDBJ databases">
        <authorList>
            <person name="Nowell W R."/>
        </authorList>
    </citation>
    <scope>NUCLEOTIDE SEQUENCE</scope>
</reference>
<feature type="repeat" description="WD" evidence="3">
    <location>
        <begin position="202"/>
        <end position="224"/>
    </location>
</feature>
<dbReference type="PANTHER" id="PTHR22847:SF637">
    <property type="entry name" value="WD REPEAT DOMAIN 5B"/>
    <property type="match status" value="1"/>
</dbReference>
<dbReference type="Gene3D" id="2.130.10.10">
    <property type="entry name" value="YVTN repeat-like/Quinoprotein amine dehydrogenase"/>
    <property type="match status" value="1"/>
</dbReference>
<organism evidence="4 5">
    <name type="scientific">Rotaria magnacalcarata</name>
    <dbReference type="NCBI Taxonomy" id="392030"/>
    <lineage>
        <taxon>Eukaryota</taxon>
        <taxon>Metazoa</taxon>
        <taxon>Spiralia</taxon>
        <taxon>Gnathifera</taxon>
        <taxon>Rotifera</taxon>
        <taxon>Eurotatoria</taxon>
        <taxon>Bdelloidea</taxon>
        <taxon>Philodinida</taxon>
        <taxon>Philodinidae</taxon>
        <taxon>Rotaria</taxon>
    </lineage>
</organism>
<dbReference type="InterPro" id="IPR019775">
    <property type="entry name" value="WD40_repeat_CS"/>
</dbReference>
<comment type="caution">
    <text evidence="4">The sequence shown here is derived from an EMBL/GenBank/DDBJ whole genome shotgun (WGS) entry which is preliminary data.</text>
</comment>
<proteinExistence type="predicted"/>
<sequence>MNIGGNNYFDNETIPKQFERLFQLLYFKVAYKNRDFVFLVDNARAHTAAEYSANDFAMKPGGRCPVDAIEYVDGQNVKITIEYYDDDGESKGLLKLVKELNLDILQNCKLLEYKEIVSEHAAFKNVFDTVTHQISFEFELPTNDSIYSLTHSDTLLFAGALSGTIYIWDIRANRCLETTCQHDATVHGLCMLSADNSNKSNLISASSDQTIRVWSMDTFDQVQYDDRHEAEVTALHANVRHIMTGAADAKIKVWDFVSSYDHFE</sequence>
<dbReference type="Proteomes" id="UP000663855">
    <property type="component" value="Unassembled WGS sequence"/>
</dbReference>
<name>A0A815XT62_9BILA</name>
<dbReference type="PANTHER" id="PTHR22847">
    <property type="entry name" value="WD40 REPEAT PROTEIN"/>
    <property type="match status" value="1"/>
</dbReference>
<dbReference type="InterPro" id="IPR020472">
    <property type="entry name" value="WD40_PAC1"/>
</dbReference>
<gene>
    <name evidence="4" type="ORF">CJN711_LOCUS31218</name>
</gene>
<keyword evidence="1 3" id="KW-0853">WD repeat</keyword>
<dbReference type="GO" id="GO:1990234">
    <property type="term" value="C:transferase complex"/>
    <property type="evidence" value="ECO:0007669"/>
    <property type="project" value="UniProtKB-ARBA"/>
</dbReference>
<dbReference type="PROSITE" id="PS50082">
    <property type="entry name" value="WD_REPEATS_2"/>
    <property type="match status" value="2"/>
</dbReference>
<evidence type="ECO:0000256" key="3">
    <source>
        <dbReference type="PROSITE-ProRule" id="PRU00221"/>
    </source>
</evidence>
<evidence type="ECO:0000313" key="5">
    <source>
        <dbReference type="Proteomes" id="UP000663855"/>
    </source>
</evidence>
<evidence type="ECO:0000256" key="2">
    <source>
        <dbReference type="ARBA" id="ARBA00022737"/>
    </source>
</evidence>
<dbReference type="EMBL" id="CAJNOV010014862">
    <property type="protein sequence ID" value="CAF1562180.1"/>
    <property type="molecule type" value="Genomic_DNA"/>
</dbReference>
<dbReference type="SUPFAM" id="SSF50978">
    <property type="entry name" value="WD40 repeat-like"/>
    <property type="match status" value="1"/>
</dbReference>
<dbReference type="PROSITE" id="PS00678">
    <property type="entry name" value="WD_REPEATS_1"/>
    <property type="match status" value="1"/>
</dbReference>
<evidence type="ECO:0000313" key="4">
    <source>
        <dbReference type="EMBL" id="CAF1562180.1"/>
    </source>
</evidence>